<dbReference type="KEGG" id="mcos:GM418_23785"/>
<reference evidence="5 6" key="1">
    <citation type="submission" date="2019-11" db="EMBL/GenBank/DDBJ databases">
        <authorList>
            <person name="Zheng R.K."/>
            <person name="Sun C.M."/>
        </authorList>
    </citation>
    <scope>NUCLEOTIDE SEQUENCE [LARGE SCALE GENOMIC DNA]</scope>
    <source>
        <strain evidence="5 6">WC007</strain>
    </source>
</reference>
<evidence type="ECO:0000256" key="1">
    <source>
        <dbReference type="ARBA" id="ARBA00006739"/>
    </source>
</evidence>
<evidence type="ECO:0000313" key="5">
    <source>
        <dbReference type="EMBL" id="QGY46569.1"/>
    </source>
</evidence>
<dbReference type="Proteomes" id="UP000428260">
    <property type="component" value="Chromosome"/>
</dbReference>
<keyword evidence="2" id="KW-0328">Glycosyltransferase</keyword>
<protein>
    <submittedName>
        <fullName evidence="5">Glycosyltransferase</fullName>
    </submittedName>
</protein>
<organism evidence="5 6">
    <name type="scientific">Maribellus comscasis</name>
    <dbReference type="NCBI Taxonomy" id="2681766"/>
    <lineage>
        <taxon>Bacteria</taxon>
        <taxon>Pseudomonadati</taxon>
        <taxon>Bacteroidota</taxon>
        <taxon>Bacteroidia</taxon>
        <taxon>Marinilabiliales</taxon>
        <taxon>Prolixibacteraceae</taxon>
        <taxon>Maribellus</taxon>
    </lineage>
</organism>
<dbReference type="Gene3D" id="3.90.550.10">
    <property type="entry name" value="Spore Coat Polysaccharide Biosynthesis Protein SpsA, Chain A"/>
    <property type="match status" value="1"/>
</dbReference>
<keyword evidence="6" id="KW-1185">Reference proteome</keyword>
<name>A0A6I6JZ01_9BACT</name>
<dbReference type="GO" id="GO:0016757">
    <property type="term" value="F:glycosyltransferase activity"/>
    <property type="evidence" value="ECO:0007669"/>
    <property type="project" value="UniProtKB-KW"/>
</dbReference>
<dbReference type="InterPro" id="IPR050834">
    <property type="entry name" value="Glycosyltransf_2"/>
</dbReference>
<dbReference type="InterPro" id="IPR001173">
    <property type="entry name" value="Glyco_trans_2-like"/>
</dbReference>
<dbReference type="AlphaFoldDB" id="A0A6I6JZ01"/>
<proteinExistence type="inferred from homology"/>
<dbReference type="PANTHER" id="PTHR43685:SF5">
    <property type="entry name" value="GLYCOSYLTRANSFERASE EPSE-RELATED"/>
    <property type="match status" value="1"/>
</dbReference>
<gene>
    <name evidence="5" type="ORF">GM418_23785</name>
</gene>
<evidence type="ECO:0000313" key="6">
    <source>
        <dbReference type="Proteomes" id="UP000428260"/>
    </source>
</evidence>
<dbReference type="SUPFAM" id="SSF53448">
    <property type="entry name" value="Nucleotide-diphospho-sugar transferases"/>
    <property type="match status" value="1"/>
</dbReference>
<feature type="domain" description="Glycosyltransferase 2-like" evidence="4">
    <location>
        <begin position="7"/>
        <end position="166"/>
    </location>
</feature>
<dbReference type="EMBL" id="CP046401">
    <property type="protein sequence ID" value="QGY46569.1"/>
    <property type="molecule type" value="Genomic_DNA"/>
</dbReference>
<evidence type="ECO:0000259" key="4">
    <source>
        <dbReference type="Pfam" id="PF00535"/>
    </source>
</evidence>
<dbReference type="PANTHER" id="PTHR43685">
    <property type="entry name" value="GLYCOSYLTRANSFERASE"/>
    <property type="match status" value="1"/>
</dbReference>
<dbReference type="Pfam" id="PF00535">
    <property type="entry name" value="Glycos_transf_2"/>
    <property type="match status" value="1"/>
</dbReference>
<evidence type="ECO:0000256" key="2">
    <source>
        <dbReference type="ARBA" id="ARBA00022676"/>
    </source>
</evidence>
<sequence>MKEVDISVIMSVFNEKEEWLRQSIESILNQTFRNFEFIIINDNPQRNINSKILSEYKDRDKRIETIMNSENIGLTKSLNVGLKLAKGDYVARMDGDDISLPDRFKNQLKEFELDDRLVVLGTQGKYIFEDQRTNLLMEKPVSNAGINWVLAAEGSPIIHSSAMFRRVDKNGKSIFYNEEFRKKQDFELWSRLVRQGFVKNLDFIGILYRIHKNQTVKSYDIKDYLLSSKVLAGNLEYIYRVSAFDAKKWADSLNSTHYKKDNLKICVYLILPFLSGKAKNQCENKDELDNLKKYVAFTYGKFTLRSIKAKMFNVAFKSWIYVFKHDLFYSFLFILQKIKSNISYHYSDKK</sequence>
<accession>A0A6I6JZ01</accession>
<keyword evidence="3 5" id="KW-0808">Transferase</keyword>
<comment type="similarity">
    <text evidence="1">Belongs to the glycosyltransferase 2 family.</text>
</comment>
<dbReference type="RefSeq" id="WP_158869700.1">
    <property type="nucleotide sequence ID" value="NZ_CP046401.1"/>
</dbReference>
<dbReference type="InterPro" id="IPR029044">
    <property type="entry name" value="Nucleotide-diphossugar_trans"/>
</dbReference>
<evidence type="ECO:0000256" key="3">
    <source>
        <dbReference type="ARBA" id="ARBA00022679"/>
    </source>
</evidence>